<proteinExistence type="predicted"/>
<feature type="domain" description="F-box" evidence="1">
    <location>
        <begin position="16"/>
        <end position="66"/>
    </location>
</feature>
<dbReference type="InterPro" id="IPR036047">
    <property type="entry name" value="F-box-like_dom_sf"/>
</dbReference>
<evidence type="ECO:0000313" key="3">
    <source>
        <dbReference type="Proteomes" id="UP001432322"/>
    </source>
</evidence>
<comment type="caution">
    <text evidence="2">The sequence shown here is derived from an EMBL/GenBank/DDBJ whole genome shotgun (WGS) entry which is preliminary data.</text>
</comment>
<dbReference type="CDD" id="cd09917">
    <property type="entry name" value="F-box_SF"/>
    <property type="match status" value="1"/>
</dbReference>
<keyword evidence="3" id="KW-1185">Reference proteome</keyword>
<evidence type="ECO:0000259" key="1">
    <source>
        <dbReference type="PROSITE" id="PS50181"/>
    </source>
</evidence>
<name>A0AAV5V5T9_9BILA</name>
<feature type="non-terminal residue" evidence="2">
    <location>
        <position position="127"/>
    </location>
</feature>
<dbReference type="EMBL" id="BTSY01000002">
    <property type="protein sequence ID" value="GMT13648.1"/>
    <property type="molecule type" value="Genomic_DNA"/>
</dbReference>
<dbReference type="AlphaFoldDB" id="A0AAV5V5T9"/>
<reference evidence="2" key="1">
    <citation type="submission" date="2023-10" db="EMBL/GenBank/DDBJ databases">
        <title>Genome assembly of Pristionchus species.</title>
        <authorList>
            <person name="Yoshida K."/>
            <person name="Sommer R.J."/>
        </authorList>
    </citation>
    <scope>NUCLEOTIDE SEQUENCE</scope>
    <source>
        <strain evidence="2">RS5133</strain>
    </source>
</reference>
<feature type="non-terminal residue" evidence="2">
    <location>
        <position position="1"/>
    </location>
</feature>
<accession>A0AAV5V5T9</accession>
<organism evidence="2 3">
    <name type="scientific">Pristionchus fissidentatus</name>
    <dbReference type="NCBI Taxonomy" id="1538716"/>
    <lineage>
        <taxon>Eukaryota</taxon>
        <taxon>Metazoa</taxon>
        <taxon>Ecdysozoa</taxon>
        <taxon>Nematoda</taxon>
        <taxon>Chromadorea</taxon>
        <taxon>Rhabditida</taxon>
        <taxon>Rhabditina</taxon>
        <taxon>Diplogasteromorpha</taxon>
        <taxon>Diplogasteroidea</taxon>
        <taxon>Neodiplogasteridae</taxon>
        <taxon>Pristionchus</taxon>
    </lineage>
</organism>
<dbReference type="Pfam" id="PF00646">
    <property type="entry name" value="F-box"/>
    <property type="match status" value="1"/>
</dbReference>
<dbReference type="Proteomes" id="UP001432322">
    <property type="component" value="Unassembled WGS sequence"/>
</dbReference>
<gene>
    <name evidence="2" type="ORF">PFISCL1PPCAC_4945</name>
</gene>
<sequence length="127" mass="14713">EEEGEEEEKVKRVEDKIALLECPNEVIALIIHRLPMKERLRLASTCKNLNELEKRSGGRNIYVISLLRFPSFTMMIGEKEFSTDSNGRHPFLLLDFTTFFINAYISFLNVTNCDAVRHPPIFRSVHS</sequence>
<dbReference type="InterPro" id="IPR001810">
    <property type="entry name" value="F-box_dom"/>
</dbReference>
<dbReference type="SUPFAM" id="SSF81383">
    <property type="entry name" value="F-box domain"/>
    <property type="match status" value="1"/>
</dbReference>
<dbReference type="PROSITE" id="PS50181">
    <property type="entry name" value="FBOX"/>
    <property type="match status" value="1"/>
</dbReference>
<protein>
    <recommendedName>
        <fullName evidence="1">F-box domain-containing protein</fullName>
    </recommendedName>
</protein>
<evidence type="ECO:0000313" key="2">
    <source>
        <dbReference type="EMBL" id="GMT13648.1"/>
    </source>
</evidence>